<comment type="similarity">
    <text evidence="2">Belongs to the bZIP family. ATF subfamily.</text>
</comment>
<dbReference type="GO" id="GO:0006355">
    <property type="term" value="P:regulation of DNA-templated transcription"/>
    <property type="evidence" value="ECO:0007669"/>
    <property type="project" value="TreeGrafter"/>
</dbReference>
<evidence type="ECO:0000256" key="5">
    <source>
        <dbReference type="ARBA" id="ARBA00023159"/>
    </source>
</evidence>
<dbReference type="AlphaFoldDB" id="A0AAW0NI55"/>
<evidence type="ECO:0000256" key="7">
    <source>
        <dbReference type="ARBA" id="ARBA00023242"/>
    </source>
</evidence>
<keyword evidence="9" id="KW-1185">Reference proteome</keyword>
<dbReference type="Proteomes" id="UP001460270">
    <property type="component" value="Unassembled WGS sequence"/>
</dbReference>
<evidence type="ECO:0000313" key="9">
    <source>
        <dbReference type="Proteomes" id="UP001460270"/>
    </source>
</evidence>
<evidence type="ECO:0000256" key="2">
    <source>
        <dbReference type="ARBA" id="ARBA00009050"/>
    </source>
</evidence>
<dbReference type="EMBL" id="JBBPFD010000015">
    <property type="protein sequence ID" value="KAK7896746.1"/>
    <property type="molecule type" value="Genomic_DNA"/>
</dbReference>
<dbReference type="PANTHER" id="PTHR21051">
    <property type="entry name" value="CAMP-RESPONSIVE ELEMENT-BINDING PROTEIN-LIKE 2"/>
    <property type="match status" value="1"/>
</dbReference>
<keyword evidence="5" id="KW-0010">Activator</keyword>
<evidence type="ECO:0000256" key="4">
    <source>
        <dbReference type="ARBA" id="ARBA00023125"/>
    </source>
</evidence>
<proteinExistence type="inferred from homology"/>
<keyword evidence="6" id="KW-0804">Transcription</keyword>
<keyword evidence="4" id="KW-0238">DNA-binding</keyword>
<dbReference type="GO" id="GO:0005634">
    <property type="term" value="C:nucleus"/>
    <property type="evidence" value="ECO:0007669"/>
    <property type="project" value="UniProtKB-SubCell"/>
</dbReference>
<gene>
    <name evidence="8" type="ORF">WMY93_022071</name>
</gene>
<comment type="subcellular location">
    <subcellularLocation>
        <location evidence="1">Nucleus</location>
    </subcellularLocation>
</comment>
<reference evidence="9" key="1">
    <citation type="submission" date="2024-04" db="EMBL/GenBank/DDBJ databases">
        <title>Salinicola lusitanus LLJ914,a marine bacterium isolated from the Okinawa Trough.</title>
        <authorList>
            <person name="Li J."/>
        </authorList>
    </citation>
    <scope>NUCLEOTIDE SEQUENCE [LARGE SCALE GENOMIC DNA]</scope>
</reference>
<dbReference type="InterPro" id="IPR039250">
    <property type="entry name" value="CREBL2/REPTOR-BP"/>
</dbReference>
<accession>A0AAW0NI55</accession>
<keyword evidence="7" id="KW-0539">Nucleus</keyword>
<evidence type="ECO:0000256" key="6">
    <source>
        <dbReference type="ARBA" id="ARBA00023163"/>
    </source>
</evidence>
<sequence>MPPPLLTRRPSSSNINMDDNKIMAGKVKKPGKRGRKPAKIDLKAKLERSRRVLVNAEPERSCVISIWRN</sequence>
<dbReference type="PANTHER" id="PTHR21051:SF4">
    <property type="entry name" value="CAMP-RESPONSIVE ELEMENT-BINDING PROTEIN-LIKE 2"/>
    <property type="match status" value="1"/>
</dbReference>
<organism evidence="8 9">
    <name type="scientific">Mugilogobius chulae</name>
    <name type="common">yellowstripe goby</name>
    <dbReference type="NCBI Taxonomy" id="88201"/>
    <lineage>
        <taxon>Eukaryota</taxon>
        <taxon>Metazoa</taxon>
        <taxon>Chordata</taxon>
        <taxon>Craniata</taxon>
        <taxon>Vertebrata</taxon>
        <taxon>Euteleostomi</taxon>
        <taxon>Actinopterygii</taxon>
        <taxon>Neopterygii</taxon>
        <taxon>Teleostei</taxon>
        <taxon>Neoteleostei</taxon>
        <taxon>Acanthomorphata</taxon>
        <taxon>Gobiaria</taxon>
        <taxon>Gobiiformes</taxon>
        <taxon>Gobioidei</taxon>
        <taxon>Gobiidae</taxon>
        <taxon>Gobionellinae</taxon>
        <taxon>Mugilogobius</taxon>
    </lineage>
</organism>
<evidence type="ECO:0000313" key="8">
    <source>
        <dbReference type="EMBL" id="KAK7896746.1"/>
    </source>
</evidence>
<evidence type="ECO:0000256" key="1">
    <source>
        <dbReference type="ARBA" id="ARBA00004123"/>
    </source>
</evidence>
<dbReference type="GO" id="GO:0003677">
    <property type="term" value="F:DNA binding"/>
    <property type="evidence" value="ECO:0007669"/>
    <property type="project" value="UniProtKB-KW"/>
</dbReference>
<evidence type="ECO:0000256" key="3">
    <source>
        <dbReference type="ARBA" id="ARBA00023015"/>
    </source>
</evidence>
<comment type="caution">
    <text evidence="8">The sequence shown here is derived from an EMBL/GenBank/DDBJ whole genome shotgun (WGS) entry which is preliminary data.</text>
</comment>
<protein>
    <submittedName>
        <fullName evidence="8">Uncharacterized protein</fullName>
    </submittedName>
</protein>
<name>A0AAW0NI55_9GOBI</name>
<keyword evidence="3" id="KW-0805">Transcription regulation</keyword>